<evidence type="ECO:0000256" key="2">
    <source>
        <dbReference type="ARBA" id="ARBA00022553"/>
    </source>
</evidence>
<dbReference type="PANTHER" id="PTHR43775:SF51">
    <property type="entry name" value="INACTIVE PHENOLPHTHIOCEROL SYNTHESIS POLYKETIDE SYNTHASE TYPE I PKS1-RELATED"/>
    <property type="match status" value="1"/>
</dbReference>
<dbReference type="GO" id="GO:0031177">
    <property type="term" value="F:phosphopantetheine binding"/>
    <property type="evidence" value="ECO:0007669"/>
    <property type="project" value="InterPro"/>
</dbReference>
<organism evidence="8 9">
    <name type="scientific">Kitasatospora acidiphila</name>
    <dbReference type="NCBI Taxonomy" id="2567942"/>
    <lineage>
        <taxon>Bacteria</taxon>
        <taxon>Bacillati</taxon>
        <taxon>Actinomycetota</taxon>
        <taxon>Actinomycetes</taxon>
        <taxon>Kitasatosporales</taxon>
        <taxon>Streptomycetaceae</taxon>
        <taxon>Kitasatospora</taxon>
    </lineage>
</organism>
<dbReference type="InterPro" id="IPR036736">
    <property type="entry name" value="ACP-like_sf"/>
</dbReference>
<dbReference type="InterPro" id="IPR009081">
    <property type="entry name" value="PP-bd_ACP"/>
</dbReference>
<accession>A0A540WGG1</accession>
<keyword evidence="3" id="KW-0808">Transferase</keyword>
<dbReference type="SMART" id="SM00822">
    <property type="entry name" value="PKS_KR"/>
    <property type="match status" value="1"/>
</dbReference>
<reference evidence="8 9" key="1">
    <citation type="submission" date="2019-06" db="EMBL/GenBank/DDBJ databases">
        <title>Description of Kitasatospora acidophila sp. nov. isolated from pine grove soil, and reclassification of Streptomyces novaecaesareae to Kitasatospora novaeceasareae comb. nov.</title>
        <authorList>
            <person name="Kim M.J."/>
        </authorList>
    </citation>
    <scope>NUCLEOTIDE SEQUENCE [LARGE SCALE GENOMIC DNA]</scope>
    <source>
        <strain evidence="8 9">MMS16-CNU292</strain>
    </source>
</reference>
<dbReference type="Pfam" id="PF00550">
    <property type="entry name" value="PP-binding"/>
    <property type="match status" value="1"/>
</dbReference>
<dbReference type="InterPro" id="IPR013968">
    <property type="entry name" value="PKS_KR"/>
</dbReference>
<dbReference type="InterPro" id="IPR016036">
    <property type="entry name" value="Malonyl_transacylase_ACP-bd"/>
</dbReference>
<dbReference type="PROSITE" id="PS50075">
    <property type="entry name" value="CARRIER"/>
    <property type="match status" value="1"/>
</dbReference>
<evidence type="ECO:0000259" key="7">
    <source>
        <dbReference type="PROSITE" id="PS50075"/>
    </source>
</evidence>
<dbReference type="Gene3D" id="3.40.366.10">
    <property type="entry name" value="Malonyl-Coenzyme A Acyl Carrier Protein, domain 2"/>
    <property type="match status" value="1"/>
</dbReference>
<dbReference type="InterPro" id="IPR016035">
    <property type="entry name" value="Acyl_Trfase/lysoPLipase"/>
</dbReference>
<dbReference type="SUPFAM" id="SSF47336">
    <property type="entry name" value="ACP-like"/>
    <property type="match status" value="1"/>
</dbReference>
<gene>
    <name evidence="8" type="ORF">E6W39_00845</name>
</gene>
<dbReference type="SMART" id="SM00827">
    <property type="entry name" value="PKS_AT"/>
    <property type="match status" value="1"/>
</dbReference>
<keyword evidence="1" id="KW-0596">Phosphopantetheine</keyword>
<dbReference type="FunFam" id="1.10.1200.10:FF:000007">
    <property type="entry name" value="Probable polyketide synthase pks17"/>
    <property type="match status" value="1"/>
</dbReference>
<dbReference type="OrthoDB" id="9778690at2"/>
<dbReference type="SUPFAM" id="SSF51735">
    <property type="entry name" value="NAD(P)-binding Rossmann-fold domains"/>
    <property type="match status" value="2"/>
</dbReference>
<dbReference type="InterPro" id="IPR036291">
    <property type="entry name" value="NAD(P)-bd_dom_sf"/>
</dbReference>
<dbReference type="InterPro" id="IPR057326">
    <property type="entry name" value="KR_dom"/>
</dbReference>
<feature type="domain" description="Carrier" evidence="7">
    <location>
        <begin position="901"/>
        <end position="976"/>
    </location>
</feature>
<dbReference type="AlphaFoldDB" id="A0A540WGG1"/>
<name>A0A540WGG1_9ACTN</name>
<dbReference type="Gene3D" id="6.10.140.1830">
    <property type="match status" value="1"/>
</dbReference>
<dbReference type="SUPFAM" id="SSF55048">
    <property type="entry name" value="Probable ACP-binding domain of malonyl-CoA ACP transacylase"/>
    <property type="match status" value="1"/>
</dbReference>
<evidence type="ECO:0000313" key="8">
    <source>
        <dbReference type="EMBL" id="TQF08105.1"/>
    </source>
</evidence>
<dbReference type="InterPro" id="IPR006162">
    <property type="entry name" value="Ppantetheine_attach_site"/>
</dbReference>
<dbReference type="EMBL" id="VIGB01000001">
    <property type="protein sequence ID" value="TQF08105.1"/>
    <property type="molecule type" value="Genomic_DNA"/>
</dbReference>
<dbReference type="PANTHER" id="PTHR43775">
    <property type="entry name" value="FATTY ACID SYNTHASE"/>
    <property type="match status" value="1"/>
</dbReference>
<evidence type="ECO:0000256" key="6">
    <source>
        <dbReference type="ARBA" id="ARBA00023315"/>
    </source>
</evidence>
<dbReference type="PROSITE" id="PS00012">
    <property type="entry name" value="PHOSPHOPANTETHEINE"/>
    <property type="match status" value="1"/>
</dbReference>
<dbReference type="InterPro" id="IPR014043">
    <property type="entry name" value="Acyl_transferase_dom"/>
</dbReference>
<evidence type="ECO:0000256" key="3">
    <source>
        <dbReference type="ARBA" id="ARBA00022679"/>
    </source>
</evidence>
<dbReference type="SMART" id="SM00823">
    <property type="entry name" value="PKS_PP"/>
    <property type="match status" value="1"/>
</dbReference>
<dbReference type="CDD" id="cd08952">
    <property type="entry name" value="KR_1_SDR_x"/>
    <property type="match status" value="1"/>
</dbReference>
<dbReference type="InterPro" id="IPR001227">
    <property type="entry name" value="Ac_transferase_dom_sf"/>
</dbReference>
<dbReference type="InterPro" id="IPR041618">
    <property type="entry name" value="PKS_DE"/>
</dbReference>
<keyword evidence="2" id="KW-0597">Phosphoprotein</keyword>
<dbReference type="Gene3D" id="3.30.70.3290">
    <property type="match status" value="1"/>
</dbReference>
<dbReference type="Pfam" id="PF18369">
    <property type="entry name" value="PKS_DE"/>
    <property type="match status" value="1"/>
</dbReference>
<dbReference type="InterPro" id="IPR020806">
    <property type="entry name" value="PKS_PP-bd"/>
</dbReference>
<evidence type="ECO:0000256" key="5">
    <source>
        <dbReference type="ARBA" id="ARBA00023268"/>
    </source>
</evidence>
<dbReference type="GO" id="GO:0006633">
    <property type="term" value="P:fatty acid biosynthetic process"/>
    <property type="evidence" value="ECO:0007669"/>
    <property type="project" value="TreeGrafter"/>
</dbReference>
<dbReference type="InterPro" id="IPR050091">
    <property type="entry name" value="PKS_NRPS_Biosynth_Enz"/>
</dbReference>
<dbReference type="GO" id="GO:0004312">
    <property type="term" value="F:fatty acid synthase activity"/>
    <property type="evidence" value="ECO:0007669"/>
    <property type="project" value="TreeGrafter"/>
</dbReference>
<dbReference type="SUPFAM" id="SSF52151">
    <property type="entry name" value="FabD/lysophospholipase-like"/>
    <property type="match status" value="1"/>
</dbReference>
<dbReference type="Gene3D" id="1.10.1200.10">
    <property type="entry name" value="ACP-like"/>
    <property type="match status" value="1"/>
</dbReference>
<proteinExistence type="predicted"/>
<protein>
    <submittedName>
        <fullName evidence="8">SDR family NAD(P)-dependent oxidoreductase</fullName>
    </submittedName>
</protein>
<evidence type="ECO:0000256" key="1">
    <source>
        <dbReference type="ARBA" id="ARBA00022450"/>
    </source>
</evidence>
<keyword evidence="4" id="KW-0045">Antibiotic biosynthesis</keyword>
<comment type="caution">
    <text evidence="8">The sequence shown here is derived from an EMBL/GenBank/DDBJ whole genome shotgun (WGS) entry which is preliminary data.</text>
</comment>
<dbReference type="GO" id="GO:0017000">
    <property type="term" value="P:antibiotic biosynthetic process"/>
    <property type="evidence" value="ECO:0007669"/>
    <property type="project" value="UniProtKB-KW"/>
</dbReference>
<dbReference type="SMART" id="SM01294">
    <property type="entry name" value="PKS_PP_betabranch"/>
    <property type="match status" value="1"/>
</dbReference>
<keyword evidence="5" id="KW-0511">Multifunctional enzyme</keyword>
<evidence type="ECO:0000256" key="4">
    <source>
        <dbReference type="ARBA" id="ARBA00023194"/>
    </source>
</evidence>
<dbReference type="Proteomes" id="UP000319103">
    <property type="component" value="Unassembled WGS sequence"/>
</dbReference>
<keyword evidence="6" id="KW-0012">Acyltransferase</keyword>
<evidence type="ECO:0000313" key="9">
    <source>
        <dbReference type="Proteomes" id="UP000319103"/>
    </source>
</evidence>
<keyword evidence="9" id="KW-1185">Reference proteome</keyword>
<sequence>MGRELGEAFPVFARAHEEVCGQLGVKLPEGEELNQTGFAQPAIFALEVALYRLLESWGVTAGVLAGHSVGEIAAAHIAGVLSLEDACALVVARGRLMQALPTGGAMVAVGGSEETVRAVIEGVEGVWVAAVNGPSSVVLSGHEEPVLAAAAVLAEQGCRTRRLTVSHAFHSGLMDPMLEEFAGVVAGLDLREPMLPLVSTVTGRVESELWTQPQYWVRQVRDAVRFADGVAAMLDLGVGSFVEVGPDAVLSGMVAECLPQDGPARGVVPTMRSGRDQVRGVMEALARLHATGTPVAWDALFEGTGAHRIDLPTYAFQRQRYWLEASERPAVETLSSDAVDGRFWEVVERGDLAGLSAALGVADEQAESLEAVLPVLSSYRQRVRKQSATDQWRYRITWEALAESTHHALPGKWLVVAPEGVDEHDAAWIDTCVTALRSRHQETELISLALQTVDRAGLAERLAAVGEFAGVLSLLALDERPMAADGHLAAGLAGTLLLVQALGDAGVAAPLWAVTRGAVSVGADGDRVLSPVQAQVWGLGRVAALEHADLWGGLVDLPEVLGEGVVRRLVGVLASGPGAGGVVEDQVAVRGSGVFGRRLVRAVPAGAGAVRDWRPSGTVLVTGGTGALGGHVARWLAGHGAEHLLLVSRRGPQAPGADDLAAELTALGAKVTIAACDIADRDALSALLDGIPAEHPLTAVVHTAGVSTFGNLADSEPADLEQMLSGKAAGAAHLDELLAERPLDAFVLFSSNAGVWGSGGQGAYAAANAYLDALAESRHQRGLAATSIAWGVWRGDGMGADAEVVEHLRRRGLVEMAPESAVSALVRAVGEAEPCVTVSDVDWQRFAVAFTSVRPSSLIGRVPEAARALEALVDGAGDREDEALRSLRERVGRASGTDRRRILVDLVRTEVAVVLGHGSGAAVDPERGFTELGFDSLTAVELRNRLQKATGVSLPATAVFDYPTTQELAEFLRVGLVPDELAGEALVRAEIDRIDAVLSGIAVAELATSDIEERLESLLAKVKKARSAESGNLAADQLDAASDDEIFDIIGKRFGIS</sequence>
<dbReference type="Pfam" id="PF08659">
    <property type="entry name" value="KR"/>
    <property type="match status" value="1"/>
</dbReference>
<dbReference type="Gene3D" id="3.40.50.720">
    <property type="entry name" value="NAD(P)-binding Rossmann-like Domain"/>
    <property type="match status" value="1"/>
</dbReference>
<dbReference type="Pfam" id="PF00698">
    <property type="entry name" value="Acyl_transf_1"/>
    <property type="match status" value="1"/>
</dbReference>